<dbReference type="GO" id="GO:0000287">
    <property type="term" value="F:magnesium ion binding"/>
    <property type="evidence" value="ECO:0007669"/>
    <property type="project" value="InterPro"/>
</dbReference>
<name>A0A6J6E9R8_9ZZZZ</name>
<dbReference type="InterPro" id="IPR038136">
    <property type="entry name" value="CofD-like_dom_sf"/>
</dbReference>
<keyword evidence="2" id="KW-0460">Magnesium</keyword>
<protein>
    <submittedName>
        <fullName evidence="3">Unannotated protein</fullName>
    </submittedName>
</protein>
<dbReference type="HAMAP" id="MF_01257">
    <property type="entry name" value="CofD"/>
    <property type="match status" value="1"/>
</dbReference>
<dbReference type="PANTHER" id="PTHR43007">
    <property type="entry name" value="2-PHOSPHO-L-LACTATE TRANSFERASE"/>
    <property type="match status" value="1"/>
</dbReference>
<dbReference type="EMBL" id="CAEZSR010000106">
    <property type="protein sequence ID" value="CAB4573041.1"/>
    <property type="molecule type" value="Genomic_DNA"/>
</dbReference>
<organism evidence="3">
    <name type="scientific">freshwater metagenome</name>
    <dbReference type="NCBI Taxonomy" id="449393"/>
    <lineage>
        <taxon>unclassified sequences</taxon>
        <taxon>metagenomes</taxon>
        <taxon>ecological metagenomes</taxon>
    </lineage>
</organism>
<dbReference type="PANTHER" id="PTHR43007:SF1">
    <property type="entry name" value="2-PHOSPHO-L-LACTATE TRANSFERASE"/>
    <property type="match status" value="1"/>
</dbReference>
<evidence type="ECO:0000256" key="2">
    <source>
        <dbReference type="ARBA" id="ARBA00022842"/>
    </source>
</evidence>
<dbReference type="SUPFAM" id="SSF142338">
    <property type="entry name" value="CofD-like"/>
    <property type="match status" value="1"/>
</dbReference>
<sequence length="322" mass="33721">MITVLCGGVGAARFLRALRHATHGGVPVDPETVVGVVNTGDDTVLHGLSISPDLDTITYTLAGAIDPVRGWGLVDETWVAMGALERYAAVRPPGSTAAPTWFNLGDRDLATHFYRTARLAEGATLTEVTAEIGRAWQLPERLIPMSDDRVSTLVELDDGRTVSFQEYFVQLRHGVPVRSVTFDGAASARLQPSAADAITRAEVVVVAPSNPLVSIGPLRALDGFDDLLAARRDSVVAVSPIVGGVALKGPADRMLVELGHEPTVVGVARLYRDLAGTLVIDPADAHLADEVAATGMRCVVQPSVMSDPVVAGALATTVLAAG</sequence>
<dbReference type="InterPro" id="IPR002882">
    <property type="entry name" value="CofD"/>
</dbReference>
<dbReference type="Pfam" id="PF01933">
    <property type="entry name" value="CofD"/>
    <property type="match status" value="1"/>
</dbReference>
<gene>
    <name evidence="3" type="ORF">UFOPK1493_02528</name>
</gene>
<dbReference type="InterPro" id="IPR010115">
    <property type="entry name" value="FbiA/CofD"/>
</dbReference>
<evidence type="ECO:0000313" key="3">
    <source>
        <dbReference type="EMBL" id="CAB4573041.1"/>
    </source>
</evidence>
<dbReference type="AlphaFoldDB" id="A0A6J6E9R8"/>
<dbReference type="Gene3D" id="1.10.8.240">
    <property type="entry name" value="CofD-like domain"/>
    <property type="match status" value="1"/>
</dbReference>
<accession>A0A6J6E9R8</accession>
<dbReference type="NCBIfam" id="TIGR01819">
    <property type="entry name" value="F420_cofD"/>
    <property type="match status" value="1"/>
</dbReference>
<evidence type="ECO:0000256" key="1">
    <source>
        <dbReference type="ARBA" id="ARBA00022679"/>
    </source>
</evidence>
<keyword evidence="1" id="KW-0808">Transferase</keyword>
<reference evidence="3" key="1">
    <citation type="submission" date="2020-05" db="EMBL/GenBank/DDBJ databases">
        <authorList>
            <person name="Chiriac C."/>
            <person name="Salcher M."/>
            <person name="Ghai R."/>
            <person name="Kavagutti S V."/>
        </authorList>
    </citation>
    <scope>NUCLEOTIDE SEQUENCE</scope>
</reference>
<proteinExistence type="inferred from homology"/>
<dbReference type="Gene3D" id="3.40.50.10680">
    <property type="entry name" value="CofD-like domains"/>
    <property type="match status" value="1"/>
</dbReference>
<dbReference type="GO" id="GO:0043743">
    <property type="term" value="F:LPPG:FO 2-phospho-L-lactate transferase activity"/>
    <property type="evidence" value="ECO:0007669"/>
    <property type="project" value="InterPro"/>
</dbReference>